<evidence type="ECO:0000256" key="5">
    <source>
        <dbReference type="ARBA" id="ARBA00022989"/>
    </source>
</evidence>
<dbReference type="InterPro" id="IPR036770">
    <property type="entry name" value="Ankyrin_rpt-contain_sf"/>
</dbReference>
<dbReference type="GO" id="GO:0005886">
    <property type="term" value="C:plasma membrane"/>
    <property type="evidence" value="ECO:0007669"/>
    <property type="project" value="UniProtKB-SubCell"/>
</dbReference>
<feature type="compositionally biased region" description="Acidic residues" evidence="9">
    <location>
        <begin position="1"/>
        <end position="16"/>
    </location>
</feature>
<evidence type="ECO:0000256" key="3">
    <source>
        <dbReference type="ARBA" id="ARBA00022692"/>
    </source>
</evidence>
<dbReference type="InterPro" id="IPR026961">
    <property type="entry name" value="PGG_dom"/>
</dbReference>
<reference evidence="12 13" key="1">
    <citation type="submission" date="2024-08" db="EMBL/GenBank/DDBJ databases">
        <title>Insights into the chromosomal genome structure of Flemingia macrophylla.</title>
        <authorList>
            <person name="Ding Y."/>
            <person name="Zhao Y."/>
            <person name="Bi W."/>
            <person name="Wu M."/>
            <person name="Zhao G."/>
            <person name="Gong Y."/>
            <person name="Li W."/>
            <person name="Zhang P."/>
        </authorList>
    </citation>
    <scope>NUCLEOTIDE SEQUENCE [LARGE SCALE GENOMIC DNA]</scope>
    <source>
        <strain evidence="12">DYQJB</strain>
        <tissue evidence="12">Leaf</tissue>
    </source>
</reference>
<feature type="repeat" description="ANK" evidence="8">
    <location>
        <begin position="152"/>
        <end position="184"/>
    </location>
</feature>
<keyword evidence="3 10" id="KW-0812">Transmembrane</keyword>
<keyword evidence="5 10" id="KW-1133">Transmembrane helix</keyword>
<keyword evidence="6 8" id="KW-0040">ANK repeat</keyword>
<dbReference type="AlphaFoldDB" id="A0ABD1L0I9"/>
<evidence type="ECO:0000313" key="13">
    <source>
        <dbReference type="Proteomes" id="UP001603857"/>
    </source>
</evidence>
<evidence type="ECO:0000256" key="8">
    <source>
        <dbReference type="PROSITE-ProRule" id="PRU00023"/>
    </source>
</evidence>
<gene>
    <name evidence="12" type="ORF">Fmac_030893</name>
</gene>
<dbReference type="SMART" id="SM00248">
    <property type="entry name" value="ANK"/>
    <property type="match status" value="8"/>
</dbReference>
<dbReference type="PANTHER" id="PTHR24186:SF46">
    <property type="entry name" value="PROTEIN ACCELERATED CELL DEATH 6-LIKE"/>
    <property type="match status" value="1"/>
</dbReference>
<feature type="domain" description="PGG" evidence="11">
    <location>
        <begin position="549"/>
        <end position="652"/>
    </location>
</feature>
<dbReference type="EMBL" id="JBGMDY010000011">
    <property type="protein sequence ID" value="KAL2317017.1"/>
    <property type="molecule type" value="Genomic_DNA"/>
</dbReference>
<feature type="repeat" description="ANK" evidence="8">
    <location>
        <begin position="395"/>
        <end position="417"/>
    </location>
</feature>
<organism evidence="12 13">
    <name type="scientific">Flemingia macrophylla</name>
    <dbReference type="NCBI Taxonomy" id="520843"/>
    <lineage>
        <taxon>Eukaryota</taxon>
        <taxon>Viridiplantae</taxon>
        <taxon>Streptophyta</taxon>
        <taxon>Embryophyta</taxon>
        <taxon>Tracheophyta</taxon>
        <taxon>Spermatophyta</taxon>
        <taxon>Magnoliopsida</taxon>
        <taxon>eudicotyledons</taxon>
        <taxon>Gunneridae</taxon>
        <taxon>Pentapetalae</taxon>
        <taxon>rosids</taxon>
        <taxon>fabids</taxon>
        <taxon>Fabales</taxon>
        <taxon>Fabaceae</taxon>
        <taxon>Papilionoideae</taxon>
        <taxon>50 kb inversion clade</taxon>
        <taxon>NPAAA clade</taxon>
        <taxon>indigoferoid/millettioid clade</taxon>
        <taxon>Phaseoleae</taxon>
        <taxon>Flemingia</taxon>
    </lineage>
</organism>
<dbReference type="PROSITE" id="PS50297">
    <property type="entry name" value="ANK_REP_REGION"/>
    <property type="match status" value="3"/>
</dbReference>
<protein>
    <recommendedName>
        <fullName evidence="11">PGG domain-containing protein</fullName>
    </recommendedName>
</protein>
<evidence type="ECO:0000256" key="10">
    <source>
        <dbReference type="SAM" id="Phobius"/>
    </source>
</evidence>
<dbReference type="PANTHER" id="PTHR24186">
    <property type="entry name" value="PROTEIN PHOSPHATASE 1 REGULATORY SUBUNIT"/>
    <property type="match status" value="1"/>
</dbReference>
<accession>A0ABD1L0I9</accession>
<evidence type="ECO:0000256" key="4">
    <source>
        <dbReference type="ARBA" id="ARBA00022737"/>
    </source>
</evidence>
<evidence type="ECO:0000259" key="11">
    <source>
        <dbReference type="Pfam" id="PF13962"/>
    </source>
</evidence>
<feature type="compositionally biased region" description="Basic and acidic residues" evidence="9">
    <location>
        <begin position="45"/>
        <end position="55"/>
    </location>
</feature>
<name>A0ABD1L0I9_9FABA</name>
<comment type="subcellular location">
    <subcellularLocation>
        <location evidence="2">Cell membrane</location>
        <topology evidence="2">Peripheral membrane protein</topology>
        <orientation evidence="2">Cytoplasmic side</orientation>
    </subcellularLocation>
    <subcellularLocation>
        <location evidence="1">Membrane</location>
        <topology evidence="1">Multi-pass membrane protein</topology>
    </subcellularLocation>
</comment>
<keyword evidence="7 10" id="KW-0472">Membrane</keyword>
<dbReference type="Gene3D" id="1.25.40.20">
    <property type="entry name" value="Ankyrin repeat-containing domain"/>
    <property type="match status" value="1"/>
</dbReference>
<feature type="repeat" description="ANK" evidence="8">
    <location>
        <begin position="361"/>
        <end position="393"/>
    </location>
</feature>
<evidence type="ECO:0000256" key="1">
    <source>
        <dbReference type="ARBA" id="ARBA00004141"/>
    </source>
</evidence>
<proteinExistence type="predicted"/>
<feature type="compositionally biased region" description="Basic and acidic residues" evidence="9">
    <location>
        <begin position="27"/>
        <end position="37"/>
    </location>
</feature>
<feature type="transmembrane region" description="Helical" evidence="10">
    <location>
        <begin position="634"/>
        <end position="653"/>
    </location>
</feature>
<dbReference type="Proteomes" id="UP001603857">
    <property type="component" value="Unassembled WGS sequence"/>
</dbReference>
<comment type="caution">
    <text evidence="12">The sequence shown here is derived from an EMBL/GenBank/DDBJ whole genome shotgun (WGS) entry which is preliminary data.</text>
</comment>
<evidence type="ECO:0000256" key="9">
    <source>
        <dbReference type="SAM" id="MobiDB-lite"/>
    </source>
</evidence>
<evidence type="ECO:0000256" key="6">
    <source>
        <dbReference type="ARBA" id="ARBA00023043"/>
    </source>
</evidence>
<feature type="transmembrane region" description="Helical" evidence="10">
    <location>
        <begin position="660"/>
        <end position="683"/>
    </location>
</feature>
<evidence type="ECO:0000313" key="12">
    <source>
        <dbReference type="EMBL" id="KAL2317017.1"/>
    </source>
</evidence>
<sequence>MAEEMEMQEEEEELMDDFFLWQSDKQQAVDDKKHAEQPLEESGETPDKDKTEMLKKSIGGSTQEPSTKEEGKIKLMTHDKMDNIDLLEEVYHLAHGGALSYWQDSYFSDLTQIRTPVSENTMLHLAACNGNNEVVDLVVKKAPKLLFSRNKNNDTALHVAARSGHNLTIQKLLEAYSDFQRPEIAEEWIEFRNHPYDVKDYDKIKNVTDLIYFMELENEQGNIMLHEAMMCSKCKGPNIFRVLDSHGEVSESCHKSVLTKVNNANQSVLYLAVGAGHEDTVTQILNKCNEMPQGISPLLAAIIKGDQGMLEIILSKKQTWIHLMDEQGRVALHHAASKGFLEGVIYLLEKCKSCSNQKDQDGFFPVHLAADGGTVEVLKELLKYCSDPTEMLDKYGRNILHIAAKSGKYEVVKYILKTPTREFEEMINQKDVEGNAPLHLASKECHPRIVYDLTWDKRVDLGAVNQHKQTALDIVNQVYQSQKENPSLQQASTYIRLTWTALKSAGAKRNSRRVLPMSDSKTAVVKGKDGVSETKIIVNIKDKGSETEPYKDRVETLQVVSTLIVTASVAACLAVPGEADGAAHNIKHAMFHFFVFSITISLFSSMSATIILFWTRLGVVELLSLALDWVRPLLGVSLISLSLAFMSGVYTVISTKTWLANTFLVISVIFVVVLSFLYILLFLPSPSTMKPMRYISHFPFLFLARLAEPGTHHQSHTM</sequence>
<evidence type="ECO:0000256" key="7">
    <source>
        <dbReference type="ARBA" id="ARBA00023136"/>
    </source>
</evidence>
<feature type="transmembrane region" description="Helical" evidence="10">
    <location>
        <begin position="589"/>
        <end position="614"/>
    </location>
</feature>
<feature type="transmembrane region" description="Helical" evidence="10">
    <location>
        <begin position="557"/>
        <end position="577"/>
    </location>
</feature>
<keyword evidence="4" id="KW-0677">Repeat</keyword>
<feature type="region of interest" description="Disordered" evidence="9">
    <location>
        <begin position="1"/>
        <end position="70"/>
    </location>
</feature>
<keyword evidence="13" id="KW-1185">Reference proteome</keyword>
<dbReference type="Pfam" id="PF13962">
    <property type="entry name" value="PGG"/>
    <property type="match status" value="1"/>
</dbReference>
<evidence type="ECO:0000256" key="2">
    <source>
        <dbReference type="ARBA" id="ARBA00004413"/>
    </source>
</evidence>
<dbReference type="PROSITE" id="PS50088">
    <property type="entry name" value="ANK_REPEAT"/>
    <property type="match status" value="3"/>
</dbReference>
<dbReference type="Pfam" id="PF12796">
    <property type="entry name" value="Ank_2"/>
    <property type="match status" value="2"/>
</dbReference>
<dbReference type="SUPFAM" id="SSF48403">
    <property type="entry name" value="Ankyrin repeat"/>
    <property type="match status" value="2"/>
</dbReference>
<dbReference type="InterPro" id="IPR002110">
    <property type="entry name" value="Ankyrin_rpt"/>
</dbReference>